<dbReference type="Proteomes" id="UP000233100">
    <property type="component" value="Chromosome 16"/>
</dbReference>
<evidence type="ECO:0000256" key="1">
    <source>
        <dbReference type="SAM" id="MobiDB-lite"/>
    </source>
</evidence>
<protein>
    <recommendedName>
        <fullName evidence="4">ATP synthase mitochondrial F1 complex assembly factor 2</fullName>
    </recommendedName>
</protein>
<dbReference type="InterPro" id="IPR023335">
    <property type="entry name" value="ATP12_ortho_dom_sf"/>
</dbReference>
<name>A0A7N9IGX1_MACFA</name>
<evidence type="ECO:0008006" key="4">
    <source>
        <dbReference type="Google" id="ProtNLM"/>
    </source>
</evidence>
<dbReference type="Ensembl" id="ENSMFAT00000092126.1">
    <property type="protein sequence ID" value="ENSMFAP00000062619.1"/>
    <property type="gene ID" value="ENSMFAG00000037964.2"/>
</dbReference>
<organism evidence="2 3">
    <name type="scientific">Macaca fascicularis</name>
    <name type="common">Crab-eating macaque</name>
    <name type="synonym">Cynomolgus monkey</name>
    <dbReference type="NCBI Taxonomy" id="9541"/>
    <lineage>
        <taxon>Eukaryota</taxon>
        <taxon>Metazoa</taxon>
        <taxon>Chordata</taxon>
        <taxon>Craniata</taxon>
        <taxon>Vertebrata</taxon>
        <taxon>Euteleostomi</taxon>
        <taxon>Mammalia</taxon>
        <taxon>Eutheria</taxon>
        <taxon>Euarchontoglires</taxon>
        <taxon>Primates</taxon>
        <taxon>Haplorrhini</taxon>
        <taxon>Catarrhini</taxon>
        <taxon>Cercopithecidae</taxon>
        <taxon>Cercopithecinae</taxon>
        <taxon>Macaca</taxon>
    </lineage>
</organism>
<proteinExistence type="predicted"/>
<sequence>MGGGGMSEAAEAAEAPAGGGHSVRTGIAGSPGARAGGSGEEPPPPRGSRGGWRGGRGRARTRGVGAGGATTRPLPADQALWPPPGPRDLRAGPPSPELGPPPDLPSRTHTHTETLTDTLTHAHTHTPPLPIGSGEPRGREQAHAALPPIGGRRKHVAGCASGPLGLVVSSPRRGVEGAGRGAFVMLIDWGCAQEVCEGDGAPLVSCGRWRRPREAEGFEKAVRGFRTARTCGFGGPFALCFLLQVSRRASSQTLGRDVEELPPAAGRGTPSPESACGWSLRFYESGANHPVSSPGLRPADRYGVEINSSTSIMGPSIPAKTREVLVSHLASYNTWALQGIEFVAAQLKSLVLTLGLIDLHLTVEQAVLLSRLEEEYQIQKWGNIEWAHDYELQELRARTAAGTLFIHLCSESTTVKHKLLNE</sequence>
<dbReference type="Bgee" id="ENSMFAG00000037964">
    <property type="expression patterns" value="Expressed in skeletal muscle tissue and 13 other cell types or tissues"/>
</dbReference>
<dbReference type="GeneTree" id="ENSGT00390000009492"/>
<dbReference type="AlphaFoldDB" id="A0A7N9IGX1"/>
<feature type="compositionally biased region" description="Pro residues" evidence="1">
    <location>
        <begin position="93"/>
        <end position="104"/>
    </location>
</feature>
<keyword evidence="3" id="KW-1185">Reference proteome</keyword>
<evidence type="ECO:0000313" key="2">
    <source>
        <dbReference type="Ensembl" id="ENSMFAP00000062619.1"/>
    </source>
</evidence>
<feature type="compositionally biased region" description="Low complexity" evidence="1">
    <location>
        <begin position="7"/>
        <end position="16"/>
    </location>
</feature>
<dbReference type="GO" id="GO:0033615">
    <property type="term" value="P:mitochondrial proton-transporting ATP synthase complex assembly"/>
    <property type="evidence" value="ECO:0007669"/>
    <property type="project" value="TreeGrafter"/>
</dbReference>
<dbReference type="InterPro" id="IPR011419">
    <property type="entry name" value="ATP12_ATP_synth-F1-assembly"/>
</dbReference>
<dbReference type="Gene3D" id="1.10.3580.10">
    <property type="entry name" value="ATP12 ATPase"/>
    <property type="match status" value="1"/>
</dbReference>
<accession>A0A7N9IGX1</accession>
<dbReference type="GO" id="GO:0005739">
    <property type="term" value="C:mitochondrion"/>
    <property type="evidence" value="ECO:0007669"/>
    <property type="project" value="TreeGrafter"/>
</dbReference>
<reference evidence="2" key="3">
    <citation type="submission" date="2025-09" db="UniProtKB">
        <authorList>
            <consortium name="Ensembl"/>
        </authorList>
    </citation>
    <scope>IDENTIFICATION</scope>
</reference>
<dbReference type="PANTHER" id="PTHR21013">
    <property type="entry name" value="ATP SYNTHASE MITOCHONDRIAL F1 COMPLEX ASSEMBLY FACTOR 2/ATP12 PROTEIN, MITOCHONDRIAL PRECURSOR"/>
    <property type="match status" value="1"/>
</dbReference>
<dbReference type="SUPFAM" id="SSF160909">
    <property type="entry name" value="ATP12-like"/>
    <property type="match status" value="1"/>
</dbReference>
<reference evidence="2 3" key="1">
    <citation type="submission" date="2013-03" db="EMBL/GenBank/DDBJ databases">
        <authorList>
            <person name="Warren W."/>
            <person name="Wilson R.K."/>
        </authorList>
    </citation>
    <scope>NUCLEOTIDE SEQUENCE</scope>
</reference>
<reference evidence="2" key="2">
    <citation type="submission" date="2025-08" db="UniProtKB">
        <authorList>
            <consortium name="Ensembl"/>
        </authorList>
    </citation>
    <scope>IDENTIFICATION</scope>
</reference>
<feature type="region of interest" description="Disordered" evidence="1">
    <location>
        <begin position="1"/>
        <end position="141"/>
    </location>
</feature>
<evidence type="ECO:0000313" key="3">
    <source>
        <dbReference type="Proteomes" id="UP000233100"/>
    </source>
</evidence>
<dbReference type="PANTHER" id="PTHR21013:SF10">
    <property type="entry name" value="ATP SYNTHASE MITOCHONDRIAL F1 COMPLEX ASSEMBLY FACTOR 2"/>
    <property type="match status" value="1"/>
</dbReference>